<feature type="transmembrane region" description="Helical" evidence="8">
    <location>
        <begin position="201"/>
        <end position="221"/>
    </location>
</feature>
<feature type="transmembrane region" description="Helical" evidence="8">
    <location>
        <begin position="533"/>
        <end position="557"/>
    </location>
</feature>
<accession>A0A1U7ZJG2</accession>
<evidence type="ECO:0000256" key="5">
    <source>
        <dbReference type="ARBA" id="ARBA00022989"/>
    </source>
</evidence>
<keyword evidence="6 8" id="KW-0472">Membrane</keyword>
<dbReference type="eggNOG" id="KOG1237">
    <property type="taxonomic scope" value="Eukaryota"/>
</dbReference>
<feature type="transmembrane region" description="Helical" evidence="8">
    <location>
        <begin position="103"/>
        <end position="126"/>
    </location>
</feature>
<feature type="transmembrane region" description="Helical" evidence="8">
    <location>
        <begin position="176"/>
        <end position="195"/>
    </location>
</feature>
<evidence type="ECO:0000256" key="4">
    <source>
        <dbReference type="ARBA" id="ARBA00022692"/>
    </source>
</evidence>
<feature type="compositionally biased region" description="Acidic residues" evidence="7">
    <location>
        <begin position="14"/>
        <end position="23"/>
    </location>
</feature>
<dbReference type="InParanoid" id="A0A1U7ZJG2"/>
<evidence type="ECO:0000313" key="10">
    <source>
        <dbReference type="RefSeq" id="XP_010251739.1"/>
    </source>
</evidence>
<protein>
    <submittedName>
        <fullName evidence="10">Protein NRT1/ PTR FAMILY 5.4-like</fullName>
    </submittedName>
</protein>
<dbReference type="OMA" id="RGICYED"/>
<feature type="transmembrane region" description="Helical" evidence="8">
    <location>
        <begin position="368"/>
        <end position="388"/>
    </location>
</feature>
<dbReference type="Gene3D" id="1.20.1250.20">
    <property type="entry name" value="MFS general substrate transporter like domains"/>
    <property type="match status" value="1"/>
</dbReference>
<dbReference type="SUPFAM" id="SSF103473">
    <property type="entry name" value="MFS general substrate transporter"/>
    <property type="match status" value="1"/>
</dbReference>
<comment type="similarity">
    <text evidence="2">Belongs to the major facilitator superfamily. Proton-dependent oligopeptide transporter (POT/PTR) (TC 2.A.17) family.</text>
</comment>
<dbReference type="RefSeq" id="XP_010251739.1">
    <property type="nucleotide sequence ID" value="XM_010253437.2"/>
</dbReference>
<organism evidence="9 10">
    <name type="scientific">Nelumbo nucifera</name>
    <name type="common">Sacred lotus</name>
    <dbReference type="NCBI Taxonomy" id="4432"/>
    <lineage>
        <taxon>Eukaryota</taxon>
        <taxon>Viridiplantae</taxon>
        <taxon>Streptophyta</taxon>
        <taxon>Embryophyta</taxon>
        <taxon>Tracheophyta</taxon>
        <taxon>Spermatophyta</taxon>
        <taxon>Magnoliopsida</taxon>
        <taxon>Proteales</taxon>
        <taxon>Nelumbonaceae</taxon>
        <taxon>Nelumbo</taxon>
    </lineage>
</organism>
<evidence type="ECO:0000313" key="9">
    <source>
        <dbReference type="Proteomes" id="UP000189703"/>
    </source>
</evidence>
<dbReference type="InterPro" id="IPR018456">
    <property type="entry name" value="PTR2_symporter_CS"/>
</dbReference>
<evidence type="ECO:0000256" key="8">
    <source>
        <dbReference type="SAM" id="Phobius"/>
    </source>
</evidence>
<keyword evidence="4 8" id="KW-0812">Transmembrane</keyword>
<keyword evidence="9" id="KW-1185">Reference proteome</keyword>
<dbReference type="CDD" id="cd17417">
    <property type="entry name" value="MFS_NPF5"/>
    <property type="match status" value="1"/>
</dbReference>
<feature type="region of interest" description="Disordered" evidence="7">
    <location>
        <begin position="1"/>
        <end position="28"/>
    </location>
</feature>
<dbReference type="OrthoDB" id="8904098at2759"/>
<dbReference type="InterPro" id="IPR036259">
    <property type="entry name" value="MFS_trans_sf"/>
</dbReference>
<proteinExistence type="inferred from homology"/>
<name>A0A1U7ZJG2_NELNU</name>
<dbReference type="GeneID" id="104593541"/>
<dbReference type="PROSITE" id="PS01022">
    <property type="entry name" value="PTR2_1"/>
    <property type="match status" value="1"/>
</dbReference>
<feature type="transmembrane region" description="Helical" evidence="8">
    <location>
        <begin position="489"/>
        <end position="513"/>
    </location>
</feature>
<dbReference type="GO" id="GO:0022857">
    <property type="term" value="F:transmembrane transporter activity"/>
    <property type="evidence" value="ECO:0000318"/>
    <property type="project" value="GO_Central"/>
</dbReference>
<dbReference type="InterPro" id="IPR000109">
    <property type="entry name" value="POT_fam"/>
</dbReference>
<evidence type="ECO:0000256" key="7">
    <source>
        <dbReference type="SAM" id="MobiDB-lite"/>
    </source>
</evidence>
<gene>
    <name evidence="10" type="primary">LOC104593541</name>
</gene>
<dbReference type="GO" id="GO:0071916">
    <property type="term" value="F:dipeptide transmembrane transporter activity"/>
    <property type="evidence" value="ECO:0007669"/>
    <property type="project" value="InterPro"/>
</dbReference>
<dbReference type="AlphaFoldDB" id="A0A1U7ZJG2"/>
<dbReference type="FunCoup" id="A0A1U7ZJG2">
    <property type="interactions" value="1630"/>
</dbReference>
<dbReference type="Pfam" id="PF00854">
    <property type="entry name" value="PTR2"/>
    <property type="match status" value="1"/>
</dbReference>
<keyword evidence="5 8" id="KW-1133">Transmembrane helix</keyword>
<feature type="transmembrane region" description="Helical" evidence="8">
    <location>
        <begin position="327"/>
        <end position="348"/>
    </location>
</feature>
<dbReference type="Proteomes" id="UP000189703">
    <property type="component" value="Unplaced"/>
</dbReference>
<sequence>MDGSATSPLLNADDHEEDMEANEQQESSKGGWRSSIYIIGVEAAERFAYYGMSANLITYLTDVLLEPTATAAMNVNIWSGVATVLPLLGAFMADSYLGRFKTIIISSAIYLMGLVMLVLSVSVIPLRFQKVVFFFSLYMVAVGEGGHKPCIQTFGADQFDEDKPDEKTAKSSFFNWWYFGICTGNSTALCLVVYIQDNVSWAIGFGVPAIAMAIALALFLFGWRSYRRQSLTGSPLTRVVQVFVAAARKRHLSFSDDGHGDCSGEESITLAIDSHSTGRQTLPRIHQFKFLDKATIIDDLDLSSKNRNGWRLCTLTQVEEVKLLLRLLPIWFSCLIYGIMFSQGGTFFTKQGSTMYKRISSNFSVPPASLQVAIGVVTIIGMPIYDLVFVPTARNCTGFPSGITILQRIGVGIFLSAVAMVIAALVEGRRLKIAREYGLIEKPKETIPMSIFWLLPQYMMMGASNLFAIVGLQELFYDQMPEGMRSMGSAAYLSVLGAGSLLSSALISMVQFASSRWGDEWLGENLNLAHLDYYCWLLAGLSGFGLGCFILVAKCFIYKKTQC</sequence>
<keyword evidence="3" id="KW-0597">Phosphoprotein</keyword>
<evidence type="ECO:0000256" key="2">
    <source>
        <dbReference type="ARBA" id="ARBA00005982"/>
    </source>
</evidence>
<comment type="subcellular location">
    <subcellularLocation>
        <location evidence="1">Membrane</location>
        <topology evidence="1">Multi-pass membrane protein</topology>
    </subcellularLocation>
</comment>
<dbReference type="PANTHER" id="PTHR11654">
    <property type="entry name" value="OLIGOPEPTIDE TRANSPORTER-RELATED"/>
    <property type="match status" value="1"/>
</dbReference>
<reference evidence="10" key="1">
    <citation type="submission" date="2025-08" db="UniProtKB">
        <authorList>
            <consortium name="RefSeq"/>
        </authorList>
    </citation>
    <scope>IDENTIFICATION</scope>
</reference>
<dbReference type="KEGG" id="nnu:104593541"/>
<dbReference type="InterPro" id="IPR044739">
    <property type="entry name" value="NRT1/PTR"/>
</dbReference>
<feature type="transmembrane region" description="Helical" evidence="8">
    <location>
        <begin position="77"/>
        <end position="97"/>
    </location>
</feature>
<dbReference type="GO" id="GO:0016020">
    <property type="term" value="C:membrane"/>
    <property type="evidence" value="ECO:0000318"/>
    <property type="project" value="GO_Central"/>
</dbReference>
<dbReference type="GO" id="GO:0042937">
    <property type="term" value="F:tripeptide transmembrane transporter activity"/>
    <property type="evidence" value="ECO:0007669"/>
    <property type="project" value="InterPro"/>
</dbReference>
<feature type="transmembrane region" description="Helical" evidence="8">
    <location>
        <begin position="409"/>
        <end position="426"/>
    </location>
</feature>
<evidence type="ECO:0000256" key="6">
    <source>
        <dbReference type="ARBA" id="ARBA00023136"/>
    </source>
</evidence>
<evidence type="ECO:0000256" key="3">
    <source>
        <dbReference type="ARBA" id="ARBA00022553"/>
    </source>
</evidence>
<evidence type="ECO:0000256" key="1">
    <source>
        <dbReference type="ARBA" id="ARBA00004141"/>
    </source>
</evidence>
<feature type="transmembrane region" description="Helical" evidence="8">
    <location>
        <begin position="458"/>
        <end position="477"/>
    </location>
</feature>
<dbReference type="GO" id="GO:0055085">
    <property type="term" value="P:transmembrane transport"/>
    <property type="evidence" value="ECO:0000318"/>
    <property type="project" value="GO_Central"/>
</dbReference>